<keyword evidence="3" id="KW-1185">Reference proteome</keyword>
<evidence type="ECO:0000256" key="1">
    <source>
        <dbReference type="SAM" id="MobiDB-lite"/>
    </source>
</evidence>
<feature type="compositionally biased region" description="Low complexity" evidence="1">
    <location>
        <begin position="333"/>
        <end position="345"/>
    </location>
</feature>
<evidence type="ECO:0000313" key="3">
    <source>
        <dbReference type="Proteomes" id="UP000799776"/>
    </source>
</evidence>
<feature type="compositionally biased region" description="Low complexity" evidence="1">
    <location>
        <begin position="296"/>
        <end position="315"/>
    </location>
</feature>
<name>A0A9P4HZJ0_9PEZI</name>
<feature type="compositionally biased region" description="Polar residues" evidence="1">
    <location>
        <begin position="205"/>
        <end position="214"/>
    </location>
</feature>
<dbReference type="Proteomes" id="UP000799776">
    <property type="component" value="Unassembled WGS sequence"/>
</dbReference>
<feature type="compositionally biased region" description="Low complexity" evidence="1">
    <location>
        <begin position="186"/>
        <end position="197"/>
    </location>
</feature>
<comment type="caution">
    <text evidence="2">The sequence shown here is derived from an EMBL/GenBank/DDBJ whole genome shotgun (WGS) entry which is preliminary data.</text>
</comment>
<dbReference type="AlphaFoldDB" id="A0A9P4HZJ0"/>
<feature type="compositionally biased region" description="Basic and acidic residues" evidence="1">
    <location>
        <begin position="456"/>
        <end position="468"/>
    </location>
</feature>
<feature type="compositionally biased region" description="Low complexity" evidence="1">
    <location>
        <begin position="260"/>
        <end position="274"/>
    </location>
</feature>
<accession>A0A9P4HZJ0</accession>
<sequence length="490" mass="52523">MPPWGRPPEGSLGMGKQRRGVWGPDGAHYGSKLRELGDSEDEHLLVRMGKREGGVLLDPSLMKQRGRGINDDLYYRERLDPRSYMEEQLSQEDLAYGDAYALRDDFYDRTGAALPPGPALEEQEILLQRALGRIRRARIDGQPDVSLSHEELDALAGGRHFSPYSATPAQAPPSPVGRPSSKGRSRTNATSSAGSSTRTKRSSSHTQASRSGFFSSSPQPSKRSSKSNKRSTAYDHTVNPPSGPPAFMVPGYGPAPLGYSSRSSPSQPTSRSGSLGSQTRGHGQGNRAASPFDTVYPYGGSLRPPSSSSRTSYSSAPDDAEFPRSRSGSAVYQSSQAQRMQQQQSFPSYPDLDPFVYQTAGPEPGAPHVSAGGRRLASGSETEHVSYASVPRRLSAMPSAVSGGRPASGLSEPAVGYRIRYGYEDDRLHESPSGSSGEDGTGNGQQGVQVGVVPEGVREEARAEEARPSNRAVGSSGAGNRNRRGKWKRK</sequence>
<reference evidence="2" key="1">
    <citation type="journal article" date="2020" name="Stud. Mycol.">
        <title>101 Dothideomycetes genomes: a test case for predicting lifestyles and emergence of pathogens.</title>
        <authorList>
            <person name="Haridas S."/>
            <person name="Albert R."/>
            <person name="Binder M."/>
            <person name="Bloem J."/>
            <person name="Labutti K."/>
            <person name="Salamov A."/>
            <person name="Andreopoulos B."/>
            <person name="Baker S."/>
            <person name="Barry K."/>
            <person name="Bills G."/>
            <person name="Bluhm B."/>
            <person name="Cannon C."/>
            <person name="Castanera R."/>
            <person name="Culley D."/>
            <person name="Daum C."/>
            <person name="Ezra D."/>
            <person name="Gonzalez J."/>
            <person name="Henrissat B."/>
            <person name="Kuo A."/>
            <person name="Liang C."/>
            <person name="Lipzen A."/>
            <person name="Lutzoni F."/>
            <person name="Magnuson J."/>
            <person name="Mondo S."/>
            <person name="Nolan M."/>
            <person name="Ohm R."/>
            <person name="Pangilinan J."/>
            <person name="Park H.-J."/>
            <person name="Ramirez L."/>
            <person name="Alfaro M."/>
            <person name="Sun H."/>
            <person name="Tritt A."/>
            <person name="Yoshinaga Y."/>
            <person name="Zwiers L.-H."/>
            <person name="Turgeon B."/>
            <person name="Goodwin S."/>
            <person name="Spatafora J."/>
            <person name="Crous P."/>
            <person name="Grigoriev I."/>
        </authorList>
    </citation>
    <scope>NUCLEOTIDE SEQUENCE</scope>
    <source>
        <strain evidence="2">CBS 121410</strain>
    </source>
</reference>
<feature type="region of interest" description="Disordered" evidence="1">
    <location>
        <begin position="159"/>
        <end position="391"/>
    </location>
</feature>
<organism evidence="2 3">
    <name type="scientific">Saccharata proteae CBS 121410</name>
    <dbReference type="NCBI Taxonomy" id="1314787"/>
    <lineage>
        <taxon>Eukaryota</taxon>
        <taxon>Fungi</taxon>
        <taxon>Dikarya</taxon>
        <taxon>Ascomycota</taxon>
        <taxon>Pezizomycotina</taxon>
        <taxon>Dothideomycetes</taxon>
        <taxon>Dothideomycetes incertae sedis</taxon>
        <taxon>Botryosphaeriales</taxon>
        <taxon>Saccharataceae</taxon>
        <taxon>Saccharata</taxon>
    </lineage>
</organism>
<dbReference type="EMBL" id="ML978712">
    <property type="protein sequence ID" value="KAF2090768.1"/>
    <property type="molecule type" value="Genomic_DNA"/>
</dbReference>
<evidence type="ECO:0000313" key="2">
    <source>
        <dbReference type="EMBL" id="KAF2090768.1"/>
    </source>
</evidence>
<feature type="compositionally biased region" description="Basic and acidic residues" evidence="1">
    <location>
        <begin position="421"/>
        <end position="430"/>
    </location>
</feature>
<feature type="compositionally biased region" description="Basic residues" evidence="1">
    <location>
        <begin position="481"/>
        <end position="490"/>
    </location>
</feature>
<protein>
    <submittedName>
        <fullName evidence="2">Uncharacterized protein</fullName>
    </submittedName>
</protein>
<gene>
    <name evidence="2" type="ORF">K490DRAFT_62098</name>
</gene>
<proteinExistence type="predicted"/>
<feature type="region of interest" description="Disordered" evidence="1">
    <location>
        <begin position="421"/>
        <end position="490"/>
    </location>
</feature>
<feature type="compositionally biased region" description="Low complexity" evidence="1">
    <location>
        <begin position="446"/>
        <end position="455"/>
    </location>
</feature>
<feature type="region of interest" description="Disordered" evidence="1">
    <location>
        <begin position="1"/>
        <end position="27"/>
    </location>
</feature>
<dbReference type="OrthoDB" id="3932653at2759"/>